<evidence type="ECO:0000313" key="1">
    <source>
        <dbReference type="EMBL" id="CAG7733452.1"/>
    </source>
</evidence>
<keyword evidence="2" id="KW-1185">Reference proteome</keyword>
<dbReference type="AlphaFoldDB" id="A0A8J2K7E6"/>
<proteinExistence type="predicted"/>
<accession>A0A8J2K7E6</accession>
<name>A0A8J2K7E6_9HEXA</name>
<reference evidence="1" key="1">
    <citation type="submission" date="2021-06" db="EMBL/GenBank/DDBJ databases">
        <authorList>
            <person name="Hodson N. C."/>
            <person name="Mongue J. A."/>
            <person name="Jaron S. K."/>
        </authorList>
    </citation>
    <scope>NUCLEOTIDE SEQUENCE</scope>
</reference>
<dbReference type="EMBL" id="CAJVCH010249233">
    <property type="protein sequence ID" value="CAG7733452.1"/>
    <property type="molecule type" value="Genomic_DNA"/>
</dbReference>
<gene>
    <name evidence="1" type="ORF">AFUS01_LOCUS21895</name>
</gene>
<dbReference type="Proteomes" id="UP000708208">
    <property type="component" value="Unassembled WGS sequence"/>
</dbReference>
<evidence type="ECO:0000313" key="2">
    <source>
        <dbReference type="Proteomes" id="UP000708208"/>
    </source>
</evidence>
<feature type="non-terminal residue" evidence="1">
    <location>
        <position position="1"/>
    </location>
</feature>
<sequence length="26" mass="2986">NILFGDKLKEEDPDLWEAFHGLNSVV</sequence>
<protein>
    <submittedName>
        <fullName evidence="1">Uncharacterized protein</fullName>
    </submittedName>
</protein>
<comment type="caution">
    <text evidence="1">The sequence shown here is derived from an EMBL/GenBank/DDBJ whole genome shotgun (WGS) entry which is preliminary data.</text>
</comment>
<organism evidence="1 2">
    <name type="scientific">Allacma fusca</name>
    <dbReference type="NCBI Taxonomy" id="39272"/>
    <lineage>
        <taxon>Eukaryota</taxon>
        <taxon>Metazoa</taxon>
        <taxon>Ecdysozoa</taxon>
        <taxon>Arthropoda</taxon>
        <taxon>Hexapoda</taxon>
        <taxon>Collembola</taxon>
        <taxon>Symphypleona</taxon>
        <taxon>Sminthuridae</taxon>
        <taxon>Allacma</taxon>
    </lineage>
</organism>
<feature type="non-terminal residue" evidence="1">
    <location>
        <position position="26"/>
    </location>
</feature>